<dbReference type="GO" id="GO:0043190">
    <property type="term" value="C:ATP-binding cassette (ABC) transporter complex"/>
    <property type="evidence" value="ECO:0007669"/>
    <property type="project" value="InterPro"/>
</dbReference>
<organism evidence="7 8">
    <name type="scientific">Tranquillimonas alkanivorans</name>
    <dbReference type="NCBI Taxonomy" id="441119"/>
    <lineage>
        <taxon>Bacteria</taxon>
        <taxon>Pseudomonadati</taxon>
        <taxon>Pseudomonadota</taxon>
        <taxon>Alphaproteobacteria</taxon>
        <taxon>Rhodobacterales</taxon>
        <taxon>Roseobacteraceae</taxon>
        <taxon>Tranquillimonas</taxon>
    </lineage>
</organism>
<gene>
    <name evidence="7" type="ORF">SAMN04488047_109149</name>
</gene>
<evidence type="ECO:0000256" key="3">
    <source>
        <dbReference type="ARBA" id="ARBA00022448"/>
    </source>
</evidence>
<evidence type="ECO:0000256" key="2">
    <source>
        <dbReference type="ARBA" id="ARBA00005695"/>
    </source>
</evidence>
<reference evidence="7 8" key="1">
    <citation type="submission" date="2016-10" db="EMBL/GenBank/DDBJ databases">
        <authorList>
            <person name="de Groot N.N."/>
        </authorList>
    </citation>
    <scope>NUCLEOTIDE SEQUENCE [LARGE SCALE GENOMIC DNA]</scope>
    <source>
        <strain evidence="7 8">DSM 19547</strain>
    </source>
</reference>
<dbReference type="CDD" id="cd08504">
    <property type="entry name" value="PBP2_OppA"/>
    <property type="match status" value="1"/>
</dbReference>
<protein>
    <submittedName>
        <fullName evidence="7">Oligopeptide transport system substrate-binding protein</fullName>
    </submittedName>
</protein>
<dbReference type="AlphaFoldDB" id="A0A1I5RYA7"/>
<dbReference type="GO" id="GO:0015833">
    <property type="term" value="P:peptide transport"/>
    <property type="evidence" value="ECO:0007669"/>
    <property type="project" value="TreeGrafter"/>
</dbReference>
<sequence>MKHTLFTGTALAAVLTLGLSGAVDAQTYIRGNDSDPETLDQHKTSTIAEANILRDLYEGLVIYDSSAQVIPGAAESWEISDDGTVWTFNIRADANWSNGDPLTAEDFVYSFRRIMAPATGAKYANILYPIANAQAVNTGDMPVEELGVRAVDEKTLEITLDTPTPYFLELLTHQTGLPVHPASVEEHGSDFVQPENMVSNGAYTLEENILNDRIVLEKNPEFHAADSVSIAQVNYVPFEDRATCVRAWEADEVHSCSDLPAEDIARLQDEYPDAVHVTPYLGVYYYGVNTAKEKLSDPRVRQAMSMVIDRQFLADEIWSGTMIPAYSWVPPGIGNYVENPPTYEWADMSLLDREDQAIALMEEAGYGPDTPLEVEISYNTSENHKATATAIADMWSVLGIETTFNVRDASAHYAMLRDEKVHDVARAGWIGDYSDPQNFLFLNRADNPGFNYGNYENPEYDGLLDEAAGTTDLAERAEILAQAEEAFLADSPQIPLLFYSSRSLVADALQGWEDNIQNVHPTRFLSIAQ</sequence>
<dbReference type="PANTHER" id="PTHR30290:SF10">
    <property type="entry name" value="PERIPLASMIC OLIGOPEPTIDE-BINDING PROTEIN-RELATED"/>
    <property type="match status" value="1"/>
</dbReference>
<dbReference type="STRING" id="441119.SAMN04488047_109149"/>
<dbReference type="FunFam" id="3.90.76.10:FF:000001">
    <property type="entry name" value="Oligopeptide ABC transporter substrate-binding protein"/>
    <property type="match status" value="1"/>
</dbReference>
<proteinExistence type="inferred from homology"/>
<evidence type="ECO:0000313" key="8">
    <source>
        <dbReference type="Proteomes" id="UP000199356"/>
    </source>
</evidence>
<evidence type="ECO:0000256" key="5">
    <source>
        <dbReference type="SAM" id="SignalP"/>
    </source>
</evidence>
<dbReference type="Gene3D" id="3.10.105.10">
    <property type="entry name" value="Dipeptide-binding Protein, Domain 3"/>
    <property type="match status" value="1"/>
</dbReference>
<comment type="similarity">
    <text evidence="2">Belongs to the bacterial solute-binding protein 5 family.</text>
</comment>
<dbReference type="RefSeq" id="WP_093422436.1">
    <property type="nucleotide sequence ID" value="NZ_FOXA01000009.1"/>
</dbReference>
<dbReference type="PANTHER" id="PTHR30290">
    <property type="entry name" value="PERIPLASMIC BINDING COMPONENT OF ABC TRANSPORTER"/>
    <property type="match status" value="1"/>
</dbReference>
<dbReference type="Proteomes" id="UP000199356">
    <property type="component" value="Unassembled WGS sequence"/>
</dbReference>
<keyword evidence="3" id="KW-0813">Transport</keyword>
<comment type="subcellular location">
    <subcellularLocation>
        <location evidence="1">Periplasm</location>
    </subcellularLocation>
</comment>
<dbReference type="PIRSF" id="PIRSF002741">
    <property type="entry name" value="MppA"/>
    <property type="match status" value="1"/>
</dbReference>
<evidence type="ECO:0000259" key="6">
    <source>
        <dbReference type="Pfam" id="PF00496"/>
    </source>
</evidence>
<keyword evidence="8" id="KW-1185">Reference proteome</keyword>
<dbReference type="InterPro" id="IPR030678">
    <property type="entry name" value="Peptide/Ni-bd"/>
</dbReference>
<accession>A0A1I5RYA7</accession>
<evidence type="ECO:0000313" key="7">
    <source>
        <dbReference type="EMBL" id="SFP63414.1"/>
    </source>
</evidence>
<dbReference type="Gene3D" id="3.90.76.10">
    <property type="entry name" value="Dipeptide-binding Protein, Domain 1"/>
    <property type="match status" value="1"/>
</dbReference>
<keyword evidence="4 5" id="KW-0732">Signal</keyword>
<dbReference type="OrthoDB" id="9803988at2"/>
<dbReference type="InterPro" id="IPR039424">
    <property type="entry name" value="SBP_5"/>
</dbReference>
<dbReference type="SUPFAM" id="SSF53850">
    <property type="entry name" value="Periplasmic binding protein-like II"/>
    <property type="match status" value="1"/>
</dbReference>
<feature type="chain" id="PRO_5011521889" evidence="5">
    <location>
        <begin position="26"/>
        <end position="529"/>
    </location>
</feature>
<dbReference type="Pfam" id="PF00496">
    <property type="entry name" value="SBP_bac_5"/>
    <property type="match status" value="1"/>
</dbReference>
<dbReference type="Gene3D" id="3.40.190.10">
    <property type="entry name" value="Periplasmic binding protein-like II"/>
    <property type="match status" value="1"/>
</dbReference>
<feature type="domain" description="Solute-binding protein family 5" evidence="6">
    <location>
        <begin position="68"/>
        <end position="445"/>
    </location>
</feature>
<name>A0A1I5RYA7_9RHOB</name>
<dbReference type="GO" id="GO:0030288">
    <property type="term" value="C:outer membrane-bounded periplasmic space"/>
    <property type="evidence" value="ECO:0007669"/>
    <property type="project" value="TreeGrafter"/>
</dbReference>
<dbReference type="GO" id="GO:1904680">
    <property type="term" value="F:peptide transmembrane transporter activity"/>
    <property type="evidence" value="ECO:0007669"/>
    <property type="project" value="TreeGrafter"/>
</dbReference>
<evidence type="ECO:0000256" key="4">
    <source>
        <dbReference type="ARBA" id="ARBA00022729"/>
    </source>
</evidence>
<evidence type="ECO:0000256" key="1">
    <source>
        <dbReference type="ARBA" id="ARBA00004418"/>
    </source>
</evidence>
<dbReference type="EMBL" id="FOXA01000009">
    <property type="protein sequence ID" value="SFP63414.1"/>
    <property type="molecule type" value="Genomic_DNA"/>
</dbReference>
<dbReference type="InterPro" id="IPR000914">
    <property type="entry name" value="SBP_5_dom"/>
</dbReference>
<feature type="signal peptide" evidence="5">
    <location>
        <begin position="1"/>
        <end position="25"/>
    </location>
</feature>